<evidence type="ECO:0000313" key="2">
    <source>
        <dbReference type="Proteomes" id="UP000308271"/>
    </source>
</evidence>
<organism evidence="1 2">
    <name type="scientific">Chlorobaculum thiosulfatiphilum</name>
    <name type="common">Chlorobium limicola f.sp. thiosulfatophilum</name>
    <dbReference type="NCBI Taxonomy" id="115852"/>
    <lineage>
        <taxon>Bacteria</taxon>
        <taxon>Pseudomonadati</taxon>
        <taxon>Chlorobiota</taxon>
        <taxon>Chlorobiia</taxon>
        <taxon>Chlorobiales</taxon>
        <taxon>Chlorobiaceae</taxon>
        <taxon>Chlorobaculum</taxon>
    </lineage>
</organism>
<dbReference type="Gene3D" id="2.60.40.10">
    <property type="entry name" value="Immunoglobulins"/>
    <property type="match status" value="1"/>
</dbReference>
<proteinExistence type="predicted"/>
<protein>
    <recommendedName>
        <fullName evidence="3">Dystroglycan-type cadherin-like domain-containing protein</fullName>
    </recommendedName>
</protein>
<name>A0A5C4S768_CHLTI</name>
<dbReference type="OrthoDB" id="9794455at2"/>
<dbReference type="GO" id="GO:0005509">
    <property type="term" value="F:calcium ion binding"/>
    <property type="evidence" value="ECO:0007669"/>
    <property type="project" value="InterPro"/>
</dbReference>
<gene>
    <name evidence="1" type="ORF">FGF66_04615</name>
</gene>
<dbReference type="GO" id="GO:0016020">
    <property type="term" value="C:membrane"/>
    <property type="evidence" value="ECO:0007669"/>
    <property type="project" value="InterPro"/>
</dbReference>
<dbReference type="InterPro" id="IPR015919">
    <property type="entry name" value="Cadherin-like_sf"/>
</dbReference>
<evidence type="ECO:0000313" key="1">
    <source>
        <dbReference type="EMBL" id="TNJ39393.1"/>
    </source>
</evidence>
<dbReference type="AlphaFoldDB" id="A0A5C4S768"/>
<accession>A0A5C4S768</accession>
<sequence length="79" mass="8461">MRDGFTLSLPPGVVDPDKLVTITSEDGSTLPEWLSYDPVAQNFTASDVAAEIQALNLVISQGNQTWLITIAATLQNKAT</sequence>
<keyword evidence="2" id="KW-1185">Reference proteome</keyword>
<dbReference type="InterPro" id="IPR013783">
    <property type="entry name" value="Ig-like_fold"/>
</dbReference>
<dbReference type="SUPFAM" id="SSF49313">
    <property type="entry name" value="Cadherin-like"/>
    <property type="match status" value="1"/>
</dbReference>
<dbReference type="Proteomes" id="UP000308271">
    <property type="component" value="Unassembled WGS sequence"/>
</dbReference>
<comment type="caution">
    <text evidence="1">The sequence shown here is derived from an EMBL/GenBank/DDBJ whole genome shotgun (WGS) entry which is preliminary data.</text>
</comment>
<reference evidence="1 2" key="1">
    <citation type="submission" date="2019-05" db="EMBL/GenBank/DDBJ databases">
        <title>Draft Whole-Genome sequence of the green sulfur bacterium Chlorobaculum thiosulfatiphilum DSM 249.</title>
        <authorList>
            <person name="Meyer T.E."/>
            <person name="Kyndt J.A."/>
        </authorList>
    </citation>
    <scope>NUCLEOTIDE SEQUENCE [LARGE SCALE GENOMIC DNA]</scope>
    <source>
        <strain evidence="1 2">DSM 249</strain>
    </source>
</reference>
<dbReference type="EMBL" id="VDCH01000006">
    <property type="protein sequence ID" value="TNJ39393.1"/>
    <property type="molecule type" value="Genomic_DNA"/>
</dbReference>
<dbReference type="RefSeq" id="WP_139456522.1">
    <property type="nucleotide sequence ID" value="NZ_VDCH01000006.1"/>
</dbReference>
<evidence type="ECO:0008006" key="3">
    <source>
        <dbReference type="Google" id="ProtNLM"/>
    </source>
</evidence>